<keyword evidence="3" id="KW-1185">Reference proteome</keyword>
<evidence type="ECO:0000313" key="3">
    <source>
        <dbReference type="Proteomes" id="UP000299102"/>
    </source>
</evidence>
<comment type="caution">
    <text evidence="2">The sequence shown here is derived from an EMBL/GenBank/DDBJ whole genome shotgun (WGS) entry which is preliminary data.</text>
</comment>
<evidence type="ECO:0000313" key="2">
    <source>
        <dbReference type="EMBL" id="GBP57190.1"/>
    </source>
</evidence>
<feature type="region of interest" description="Disordered" evidence="1">
    <location>
        <begin position="59"/>
        <end position="80"/>
    </location>
</feature>
<reference evidence="2 3" key="1">
    <citation type="journal article" date="2019" name="Commun. Biol.">
        <title>The bagworm genome reveals a unique fibroin gene that provides high tensile strength.</title>
        <authorList>
            <person name="Kono N."/>
            <person name="Nakamura H."/>
            <person name="Ohtoshi R."/>
            <person name="Tomita M."/>
            <person name="Numata K."/>
            <person name="Arakawa K."/>
        </authorList>
    </citation>
    <scope>NUCLEOTIDE SEQUENCE [LARGE SCALE GENOMIC DNA]</scope>
</reference>
<sequence length="156" mass="17642">MCVPSSARSGALSTGLVSIARPGYASVDHIGSLPPGHRLRRYRVRSTALYVPQSEKLERSDSREYIDKSPRTRRRRAHAHAPMYASRPHTRPNRLGAPPTAEIGMSAVLNPDRWLHKLTSLIQCSIHERAELMFLRSVCLSNVWTPTKHRVENLKE</sequence>
<organism evidence="2 3">
    <name type="scientific">Eumeta variegata</name>
    <name type="common">Bagworm moth</name>
    <name type="synonym">Eumeta japonica</name>
    <dbReference type="NCBI Taxonomy" id="151549"/>
    <lineage>
        <taxon>Eukaryota</taxon>
        <taxon>Metazoa</taxon>
        <taxon>Ecdysozoa</taxon>
        <taxon>Arthropoda</taxon>
        <taxon>Hexapoda</taxon>
        <taxon>Insecta</taxon>
        <taxon>Pterygota</taxon>
        <taxon>Neoptera</taxon>
        <taxon>Endopterygota</taxon>
        <taxon>Lepidoptera</taxon>
        <taxon>Glossata</taxon>
        <taxon>Ditrysia</taxon>
        <taxon>Tineoidea</taxon>
        <taxon>Psychidae</taxon>
        <taxon>Oiketicinae</taxon>
        <taxon>Eumeta</taxon>
    </lineage>
</organism>
<gene>
    <name evidence="2" type="ORF">EVAR_37871_1</name>
</gene>
<dbReference type="AlphaFoldDB" id="A0A4C1X266"/>
<accession>A0A4C1X266</accession>
<proteinExistence type="predicted"/>
<protein>
    <submittedName>
        <fullName evidence="2">Uncharacterized protein</fullName>
    </submittedName>
</protein>
<evidence type="ECO:0000256" key="1">
    <source>
        <dbReference type="SAM" id="MobiDB-lite"/>
    </source>
</evidence>
<dbReference type="EMBL" id="BGZK01000710">
    <property type="protein sequence ID" value="GBP57190.1"/>
    <property type="molecule type" value="Genomic_DNA"/>
</dbReference>
<name>A0A4C1X266_EUMVA</name>
<dbReference type="Proteomes" id="UP000299102">
    <property type="component" value="Unassembled WGS sequence"/>
</dbReference>
<feature type="compositionally biased region" description="Basic and acidic residues" evidence="1">
    <location>
        <begin position="59"/>
        <end position="70"/>
    </location>
</feature>